<name>A0ABR5K1P4_9BACI</name>
<accession>A0ABR5K1P4</accession>
<dbReference type="Pfam" id="PF00398">
    <property type="entry name" value="RrnaAD"/>
    <property type="match status" value="1"/>
</dbReference>
<evidence type="ECO:0000256" key="2">
    <source>
        <dbReference type="ARBA" id="ARBA00022679"/>
    </source>
</evidence>
<keyword evidence="2" id="KW-0808">Transferase</keyword>
<dbReference type="InterPro" id="IPR029063">
    <property type="entry name" value="SAM-dependent_MTases_sf"/>
</dbReference>
<protein>
    <submittedName>
        <fullName evidence="5">SAM-dependent methyltransferase</fullName>
    </submittedName>
</protein>
<keyword evidence="1 5" id="KW-0489">Methyltransferase</keyword>
<organism evidence="5 6">
    <name type="scientific">Lysinibacillus contaminans</name>
    <dbReference type="NCBI Taxonomy" id="1293441"/>
    <lineage>
        <taxon>Bacteria</taxon>
        <taxon>Bacillati</taxon>
        <taxon>Bacillota</taxon>
        <taxon>Bacilli</taxon>
        <taxon>Bacillales</taxon>
        <taxon>Bacillaceae</taxon>
        <taxon>Lysinibacillus</taxon>
    </lineage>
</organism>
<evidence type="ECO:0000256" key="4">
    <source>
        <dbReference type="ARBA" id="ARBA00022884"/>
    </source>
</evidence>
<dbReference type="InterPro" id="IPR001737">
    <property type="entry name" value="KsgA/Erm"/>
</dbReference>
<dbReference type="Proteomes" id="UP000050668">
    <property type="component" value="Unassembled WGS sequence"/>
</dbReference>
<dbReference type="RefSeq" id="WP_053583490.1">
    <property type="nucleotide sequence ID" value="NZ_LGRV01000003.1"/>
</dbReference>
<keyword evidence="6" id="KW-1185">Reference proteome</keyword>
<evidence type="ECO:0000313" key="5">
    <source>
        <dbReference type="EMBL" id="KOS68649.1"/>
    </source>
</evidence>
<gene>
    <name evidence="5" type="ORF">AEA09_08890</name>
</gene>
<dbReference type="GO" id="GO:0032259">
    <property type="term" value="P:methylation"/>
    <property type="evidence" value="ECO:0007669"/>
    <property type="project" value="UniProtKB-KW"/>
</dbReference>
<keyword evidence="3" id="KW-0949">S-adenosyl-L-methionine</keyword>
<keyword evidence="4" id="KW-0694">RNA-binding</keyword>
<sequence>MKKFNFLYQFIMNPKTVGAILPSSSFLGDRMIEKIDFKDEKYIVEYGPGTGVFTEKLIKKRDPKTVILLVENNKEFYSLLKEKYKDEDYIFIEYGSAEKIERYLKKYRIPYVDYVISGLPFASLPKNVSNEILLNTTKILKENGQFITFQYTKIKKAFFNQFFTKIDVKREYRNFPPAYIFNCTILKKHTEEYYDIKNINC</sequence>
<dbReference type="Gene3D" id="3.40.50.150">
    <property type="entry name" value="Vaccinia Virus protein VP39"/>
    <property type="match status" value="1"/>
</dbReference>
<evidence type="ECO:0000256" key="3">
    <source>
        <dbReference type="ARBA" id="ARBA00022691"/>
    </source>
</evidence>
<proteinExistence type="predicted"/>
<dbReference type="SUPFAM" id="SSF53335">
    <property type="entry name" value="S-adenosyl-L-methionine-dependent methyltransferases"/>
    <property type="match status" value="1"/>
</dbReference>
<reference evidence="6" key="1">
    <citation type="submission" date="2015-07" db="EMBL/GenBank/DDBJ databases">
        <title>Fjat-14205 dsm 2895.</title>
        <authorList>
            <person name="Liu B."/>
            <person name="Wang J."/>
            <person name="Zhu Y."/>
            <person name="Liu G."/>
            <person name="Chen Q."/>
            <person name="Chen Z."/>
            <person name="Lan J."/>
            <person name="Che J."/>
            <person name="Ge C."/>
            <person name="Shi H."/>
            <person name="Pan Z."/>
            <person name="Liu X."/>
        </authorList>
    </citation>
    <scope>NUCLEOTIDE SEQUENCE [LARGE SCALE GENOMIC DNA]</scope>
    <source>
        <strain evidence="6">DSM 25560</strain>
    </source>
</reference>
<comment type="caution">
    <text evidence="5">The sequence shown here is derived from an EMBL/GenBank/DDBJ whole genome shotgun (WGS) entry which is preliminary data.</text>
</comment>
<evidence type="ECO:0000256" key="1">
    <source>
        <dbReference type="ARBA" id="ARBA00022603"/>
    </source>
</evidence>
<evidence type="ECO:0000313" key="6">
    <source>
        <dbReference type="Proteomes" id="UP000050668"/>
    </source>
</evidence>
<dbReference type="GO" id="GO:0008168">
    <property type="term" value="F:methyltransferase activity"/>
    <property type="evidence" value="ECO:0007669"/>
    <property type="project" value="UniProtKB-KW"/>
</dbReference>
<dbReference type="EMBL" id="LGRV01000003">
    <property type="protein sequence ID" value="KOS68649.1"/>
    <property type="molecule type" value="Genomic_DNA"/>
</dbReference>